<dbReference type="OrthoDB" id="9778292at2"/>
<name>A0A4Y8LJI0_9BACL</name>
<evidence type="ECO:0000313" key="2">
    <source>
        <dbReference type="EMBL" id="TFE03170.1"/>
    </source>
</evidence>
<gene>
    <name evidence="2" type="primary">meaB</name>
    <name evidence="2" type="ORF">E2626_04980</name>
</gene>
<dbReference type="Proteomes" id="UP000297776">
    <property type="component" value="Unassembled WGS sequence"/>
</dbReference>
<keyword evidence="2" id="KW-0378">Hydrolase</keyword>
<dbReference type="GO" id="GO:0003924">
    <property type="term" value="F:GTPase activity"/>
    <property type="evidence" value="ECO:0007669"/>
    <property type="project" value="InterPro"/>
</dbReference>
<comment type="similarity">
    <text evidence="1">Belongs to the SIMIBI class G3E GTPase family. ArgK/MeaB subfamily.</text>
</comment>
<dbReference type="PANTHER" id="PTHR23408">
    <property type="entry name" value="METHYLMALONYL-COA MUTASE"/>
    <property type="match status" value="1"/>
</dbReference>
<dbReference type="GO" id="GO:0005737">
    <property type="term" value="C:cytoplasm"/>
    <property type="evidence" value="ECO:0007669"/>
    <property type="project" value="TreeGrafter"/>
</dbReference>
<dbReference type="Pfam" id="PF03308">
    <property type="entry name" value="MeaB"/>
    <property type="match status" value="1"/>
</dbReference>
<dbReference type="EC" id="3.6.5.-" evidence="2"/>
<evidence type="ECO:0000256" key="1">
    <source>
        <dbReference type="ARBA" id="ARBA00009625"/>
    </source>
</evidence>
<dbReference type="InterPro" id="IPR027417">
    <property type="entry name" value="P-loop_NTPase"/>
</dbReference>
<dbReference type="EMBL" id="SORX01000002">
    <property type="protein sequence ID" value="TFE03170.1"/>
    <property type="molecule type" value="Genomic_DNA"/>
</dbReference>
<comment type="caution">
    <text evidence="2">The sequence shown here is derived from an EMBL/GenBank/DDBJ whole genome shotgun (WGS) entry which is preliminary data.</text>
</comment>
<dbReference type="NCBIfam" id="NF006958">
    <property type="entry name" value="PRK09435.1"/>
    <property type="match status" value="1"/>
</dbReference>
<dbReference type="Gene3D" id="1.20.5.170">
    <property type="match status" value="1"/>
</dbReference>
<reference evidence="2 3" key="1">
    <citation type="submission" date="2019-03" db="EMBL/GenBank/DDBJ databases">
        <authorList>
            <person name="Yang Y."/>
        </authorList>
    </citation>
    <scope>NUCLEOTIDE SEQUENCE [LARGE SCALE GENOMIC DNA]</scope>
    <source>
        <strain evidence="2 3">ASL-1</strain>
    </source>
</reference>
<dbReference type="SUPFAM" id="SSF52540">
    <property type="entry name" value="P-loop containing nucleoside triphosphate hydrolases"/>
    <property type="match status" value="1"/>
</dbReference>
<sequence>MRKFPRMNNPINRRVFKKKVQEQIDVKQIADKIISGDRGYLSKGITLIESNASHHRQSANELIQHILPHIGKSVRVGITGVPGAGKSTWIEAFGKTAVSKNYKTAVLAVDPSSSLSGGSILGDKTRMEFLAHHPDVFIRPSPSSGTLGGVARMTRETILLCEAAGYDLILVETVGVGQSEGIVRGMTDFFLLLSLTGAGDELQGMKKGIMELVDAVVINKADGANKEQAMKTMHDYNQILRFLTPATKGWKPRAYTCSALYNSGIEEIWDLIFSFISETKESGEFQKRRSRQAVDWMNQLVQIRLNETFFIEEKKRQMKNLEEKVRQHELSPSEAVDLLFEKYQ</sequence>
<evidence type="ECO:0000313" key="3">
    <source>
        <dbReference type="Proteomes" id="UP000297776"/>
    </source>
</evidence>
<organism evidence="2 3">
    <name type="scientific">Jeotgalibacillus salarius</name>
    <dbReference type="NCBI Taxonomy" id="546023"/>
    <lineage>
        <taxon>Bacteria</taxon>
        <taxon>Bacillati</taxon>
        <taxon>Bacillota</taxon>
        <taxon>Bacilli</taxon>
        <taxon>Bacillales</taxon>
        <taxon>Caryophanaceae</taxon>
        <taxon>Jeotgalibacillus</taxon>
    </lineage>
</organism>
<dbReference type="CDD" id="cd03114">
    <property type="entry name" value="MMAA-like"/>
    <property type="match status" value="1"/>
</dbReference>
<accession>A0A4Y8LJI0</accession>
<protein>
    <submittedName>
        <fullName evidence="2">Methylmalonyl Co-A mutase-associated GTPase MeaB</fullName>
        <ecNumber evidence="2">3.6.5.-</ecNumber>
    </submittedName>
</protein>
<dbReference type="Gene3D" id="3.40.50.300">
    <property type="entry name" value="P-loop containing nucleotide triphosphate hydrolases"/>
    <property type="match status" value="1"/>
</dbReference>
<dbReference type="Gene3D" id="1.10.287.130">
    <property type="match status" value="1"/>
</dbReference>
<dbReference type="AlphaFoldDB" id="A0A4Y8LJI0"/>
<dbReference type="InterPro" id="IPR005129">
    <property type="entry name" value="GTPase_ArgK"/>
</dbReference>
<keyword evidence="3" id="KW-1185">Reference proteome</keyword>
<dbReference type="NCBIfam" id="TIGR00750">
    <property type="entry name" value="lao"/>
    <property type="match status" value="1"/>
</dbReference>
<dbReference type="PANTHER" id="PTHR23408:SF3">
    <property type="entry name" value="METHYLMALONIC ACIDURIA TYPE A PROTEIN, MITOCHONDRIAL"/>
    <property type="match status" value="1"/>
</dbReference>
<proteinExistence type="inferred from homology"/>
<dbReference type="GO" id="GO:0005525">
    <property type="term" value="F:GTP binding"/>
    <property type="evidence" value="ECO:0007669"/>
    <property type="project" value="InterPro"/>
</dbReference>